<gene>
    <name evidence="2" type="ORF">PCOR1329_LOCUS75242</name>
</gene>
<proteinExistence type="predicted"/>
<keyword evidence="3" id="KW-1185">Reference proteome</keyword>
<name>A0ABN9XFL8_9DINO</name>
<reference evidence="2" key="1">
    <citation type="submission" date="2023-10" db="EMBL/GenBank/DDBJ databases">
        <authorList>
            <person name="Chen Y."/>
            <person name="Shah S."/>
            <person name="Dougan E. K."/>
            <person name="Thang M."/>
            <person name="Chan C."/>
        </authorList>
    </citation>
    <scope>NUCLEOTIDE SEQUENCE [LARGE SCALE GENOMIC DNA]</scope>
</reference>
<dbReference type="EMBL" id="CAUYUJ010020257">
    <property type="protein sequence ID" value="CAK0896913.1"/>
    <property type="molecule type" value="Genomic_DNA"/>
</dbReference>
<protein>
    <submittedName>
        <fullName evidence="2">Uncharacterized protein</fullName>
    </submittedName>
</protein>
<evidence type="ECO:0000313" key="3">
    <source>
        <dbReference type="Proteomes" id="UP001189429"/>
    </source>
</evidence>
<accession>A0ABN9XFL8</accession>
<sequence length="198" mass="20834">EHSKDILASDRICRVRTALHRAYSSHRSSAKVNVYWQAGAAKASKVESLADFAVGELILVPLSPSMGQNAEVPANAVEIPESSFVDPSSGKDSKMYIAPKVEFPSDKSVGFVVPYWCVGTAAPGDAVNMVAGVLKVDLAYKDTLVSVGGSRTSSAHVSLPVLYNSAPLKVGAALLKSSSPVSPPETVIAARPKKKLRS</sequence>
<feature type="region of interest" description="Disordered" evidence="1">
    <location>
        <begin position="179"/>
        <end position="198"/>
    </location>
</feature>
<organism evidence="2 3">
    <name type="scientific">Prorocentrum cordatum</name>
    <dbReference type="NCBI Taxonomy" id="2364126"/>
    <lineage>
        <taxon>Eukaryota</taxon>
        <taxon>Sar</taxon>
        <taxon>Alveolata</taxon>
        <taxon>Dinophyceae</taxon>
        <taxon>Prorocentrales</taxon>
        <taxon>Prorocentraceae</taxon>
        <taxon>Prorocentrum</taxon>
    </lineage>
</organism>
<comment type="caution">
    <text evidence="2">The sequence shown here is derived from an EMBL/GenBank/DDBJ whole genome shotgun (WGS) entry which is preliminary data.</text>
</comment>
<evidence type="ECO:0000256" key="1">
    <source>
        <dbReference type="SAM" id="MobiDB-lite"/>
    </source>
</evidence>
<feature type="non-terminal residue" evidence="2">
    <location>
        <position position="1"/>
    </location>
</feature>
<evidence type="ECO:0000313" key="2">
    <source>
        <dbReference type="EMBL" id="CAK0896913.1"/>
    </source>
</evidence>
<dbReference type="Proteomes" id="UP001189429">
    <property type="component" value="Unassembled WGS sequence"/>
</dbReference>